<keyword evidence="9" id="KW-1185">Reference proteome</keyword>
<keyword evidence="5" id="KW-0998">Cell outer membrane</keyword>
<name>A0A399CZ63_9BACT</name>
<evidence type="ECO:0000256" key="2">
    <source>
        <dbReference type="ARBA" id="ARBA00006275"/>
    </source>
</evidence>
<evidence type="ECO:0000256" key="4">
    <source>
        <dbReference type="ARBA" id="ARBA00023136"/>
    </source>
</evidence>
<organism evidence="8 9">
    <name type="scientific">Mariniphaga sediminis</name>
    <dbReference type="NCBI Taxonomy" id="1628158"/>
    <lineage>
        <taxon>Bacteria</taxon>
        <taxon>Pseudomonadati</taxon>
        <taxon>Bacteroidota</taxon>
        <taxon>Bacteroidia</taxon>
        <taxon>Marinilabiliales</taxon>
        <taxon>Prolixibacteraceae</taxon>
        <taxon>Mariniphaga</taxon>
    </lineage>
</organism>
<gene>
    <name evidence="8" type="ORF">D1164_13865</name>
</gene>
<keyword evidence="4" id="KW-0472">Membrane</keyword>
<proteinExistence type="inferred from homology"/>
<evidence type="ECO:0000256" key="6">
    <source>
        <dbReference type="SAM" id="SignalP"/>
    </source>
</evidence>
<dbReference type="Gene3D" id="1.25.40.390">
    <property type="match status" value="1"/>
</dbReference>
<dbReference type="Pfam" id="PF07980">
    <property type="entry name" value="SusD_RagB"/>
    <property type="match status" value="1"/>
</dbReference>
<dbReference type="GO" id="GO:0009279">
    <property type="term" value="C:cell outer membrane"/>
    <property type="evidence" value="ECO:0007669"/>
    <property type="project" value="UniProtKB-SubCell"/>
</dbReference>
<evidence type="ECO:0000313" key="9">
    <source>
        <dbReference type="Proteomes" id="UP000266441"/>
    </source>
</evidence>
<dbReference type="RefSeq" id="WP_119350591.1">
    <property type="nucleotide sequence ID" value="NZ_QWET01000009.1"/>
</dbReference>
<comment type="subcellular location">
    <subcellularLocation>
        <location evidence="1">Cell outer membrane</location>
    </subcellularLocation>
</comment>
<dbReference type="Pfam" id="PF12771">
    <property type="entry name" value="SusD-like_2"/>
    <property type="match status" value="1"/>
</dbReference>
<accession>A0A399CZ63</accession>
<dbReference type="AlphaFoldDB" id="A0A399CZ63"/>
<dbReference type="InterPro" id="IPR012944">
    <property type="entry name" value="SusD_RagB_dom"/>
</dbReference>
<dbReference type="EMBL" id="QWET01000009">
    <property type="protein sequence ID" value="RIH64719.1"/>
    <property type="molecule type" value="Genomic_DNA"/>
</dbReference>
<dbReference type="InterPro" id="IPR011990">
    <property type="entry name" value="TPR-like_helical_dom_sf"/>
</dbReference>
<keyword evidence="3 6" id="KW-0732">Signal</keyword>
<feature type="chain" id="PRO_5017460512" evidence="6">
    <location>
        <begin position="18"/>
        <end position="543"/>
    </location>
</feature>
<evidence type="ECO:0000259" key="7">
    <source>
        <dbReference type="Pfam" id="PF07980"/>
    </source>
</evidence>
<evidence type="ECO:0000256" key="1">
    <source>
        <dbReference type="ARBA" id="ARBA00004442"/>
    </source>
</evidence>
<sequence>MKKLFVIISLSLFIAMACNDEYLEKIPLDSVSDADFWKSASDIAMYANQFYQYLDPPNFLFRSGPDNDSDNQAPANRRARSWNEYTVPASGGGWGKGDWLPIRRCNFALVRIENMEKSPEVLRYEGEIRFFKAYFYHKKVKDFGDVPWFDKDLQTDSEELYNARDSREVVFANLLKDLDFAIANLPEESATGRLTKYAALTFKAEACLYEGTFRKYHDLGNFEEILREGANAAEGVINSGAFELYSTDNPHNDYFDLFVQYELKGNPEAIMIQRFIKGLHTHDDVRQLGEQQTGYTKDFVKSYLCEDGLPTSLSPLYQGDEEFMDEFQNRDPRMKQSIYTPDRPYRIYQDGGEEYLDMPEFDRNYCTTGYYITKGYSPYEADRVQWQCDIDRFIFRYGKLLVTYAELKAELGECTQEVLDQSINVLRDRVNMPHLTVDVSFVDPDWPVWEIPVSPLINEIRRERRIETCAEGNRWDDLVRWKACKRLEDSLTYKGARDPNDNNNYRIVYPGFTRTWDNKLYLLPIPTQEIALNPNLEQNPGWE</sequence>
<reference evidence="8 9" key="1">
    <citation type="journal article" date="2015" name="Int. J. Syst. Evol. Microbiol.">
        <title>Mariniphaga sediminis sp. nov., isolated from coastal sediment.</title>
        <authorList>
            <person name="Wang F.Q."/>
            <person name="Shen Q.Y."/>
            <person name="Chen G.J."/>
            <person name="Du Z.J."/>
        </authorList>
    </citation>
    <scope>NUCLEOTIDE SEQUENCE [LARGE SCALE GENOMIC DNA]</scope>
    <source>
        <strain evidence="8 9">SY21</strain>
    </source>
</reference>
<evidence type="ECO:0000256" key="3">
    <source>
        <dbReference type="ARBA" id="ARBA00022729"/>
    </source>
</evidence>
<dbReference type="Proteomes" id="UP000266441">
    <property type="component" value="Unassembled WGS sequence"/>
</dbReference>
<feature type="domain" description="RagB/SusD" evidence="7">
    <location>
        <begin position="283"/>
        <end position="542"/>
    </location>
</feature>
<evidence type="ECO:0000313" key="8">
    <source>
        <dbReference type="EMBL" id="RIH64719.1"/>
    </source>
</evidence>
<dbReference type="PROSITE" id="PS51257">
    <property type="entry name" value="PROKAR_LIPOPROTEIN"/>
    <property type="match status" value="1"/>
</dbReference>
<dbReference type="InterPro" id="IPR041662">
    <property type="entry name" value="SusD-like_2"/>
</dbReference>
<dbReference type="SUPFAM" id="SSF48452">
    <property type="entry name" value="TPR-like"/>
    <property type="match status" value="1"/>
</dbReference>
<evidence type="ECO:0000256" key="5">
    <source>
        <dbReference type="ARBA" id="ARBA00023237"/>
    </source>
</evidence>
<comment type="caution">
    <text evidence="8">The sequence shown here is derived from an EMBL/GenBank/DDBJ whole genome shotgun (WGS) entry which is preliminary data.</text>
</comment>
<protein>
    <submittedName>
        <fullName evidence="8">RagB/SusD family nutrient uptake outer membrane protein</fullName>
    </submittedName>
</protein>
<comment type="similarity">
    <text evidence="2">Belongs to the SusD family.</text>
</comment>
<dbReference type="OrthoDB" id="1031584at2"/>
<feature type="signal peptide" evidence="6">
    <location>
        <begin position="1"/>
        <end position="17"/>
    </location>
</feature>